<evidence type="ECO:0000256" key="1">
    <source>
        <dbReference type="SAM" id="MobiDB-lite"/>
    </source>
</evidence>
<evidence type="ECO:0000256" key="2">
    <source>
        <dbReference type="SAM" id="SignalP"/>
    </source>
</evidence>
<feature type="chain" id="PRO_5005528530" evidence="2">
    <location>
        <begin position="21"/>
        <end position="163"/>
    </location>
</feature>
<name>A0A0K9Q4V9_ZOSMR</name>
<evidence type="ECO:0000313" key="4">
    <source>
        <dbReference type="Proteomes" id="UP000036987"/>
    </source>
</evidence>
<accession>A0A0K9Q4V9</accession>
<dbReference type="OMA" id="KYFEDVM"/>
<dbReference type="AlphaFoldDB" id="A0A0K9Q4V9"/>
<dbReference type="Proteomes" id="UP000036987">
    <property type="component" value="Unassembled WGS sequence"/>
</dbReference>
<sequence>MMRMSNGFRCLLACVVPCGALDLIRVVHINGQVDEYYKNQMSAGEILRANPNHVLTRQWSQGEGVRRIIVMTPDLVLKRGGIYYLVPAEKLLRAKRIKKSKDATTPEVHGLFSSTKDGVSDKKPVHQRRRSSVGEEIWRPNLQSILEEYDSIKQSNIVTINKP</sequence>
<feature type="signal peptide" evidence="2">
    <location>
        <begin position="1"/>
        <end position="20"/>
    </location>
</feature>
<comment type="caution">
    <text evidence="3">The sequence shown here is derived from an EMBL/GenBank/DDBJ whole genome shotgun (WGS) entry which is preliminary data.</text>
</comment>
<protein>
    <submittedName>
        <fullName evidence="3">Uncharacterized protein</fullName>
    </submittedName>
</protein>
<dbReference type="EMBL" id="LFYR01000167">
    <property type="protein sequence ID" value="KMZ75500.1"/>
    <property type="molecule type" value="Genomic_DNA"/>
</dbReference>
<dbReference type="OrthoDB" id="1856818at2759"/>
<proteinExistence type="predicted"/>
<dbReference type="InterPro" id="IPR025322">
    <property type="entry name" value="PADRE_dom"/>
</dbReference>
<keyword evidence="2" id="KW-0732">Signal</keyword>
<organism evidence="3 4">
    <name type="scientific">Zostera marina</name>
    <name type="common">Eelgrass</name>
    <dbReference type="NCBI Taxonomy" id="29655"/>
    <lineage>
        <taxon>Eukaryota</taxon>
        <taxon>Viridiplantae</taxon>
        <taxon>Streptophyta</taxon>
        <taxon>Embryophyta</taxon>
        <taxon>Tracheophyta</taxon>
        <taxon>Spermatophyta</taxon>
        <taxon>Magnoliopsida</taxon>
        <taxon>Liliopsida</taxon>
        <taxon>Zosteraceae</taxon>
        <taxon>Zostera</taxon>
    </lineage>
</organism>
<feature type="region of interest" description="Disordered" evidence="1">
    <location>
        <begin position="107"/>
        <end position="133"/>
    </location>
</feature>
<dbReference type="PANTHER" id="PTHR33052">
    <property type="entry name" value="DUF4228 DOMAIN PROTEIN-RELATED"/>
    <property type="match status" value="1"/>
</dbReference>
<dbReference type="Pfam" id="PF14009">
    <property type="entry name" value="PADRE"/>
    <property type="match status" value="1"/>
</dbReference>
<reference evidence="4" key="1">
    <citation type="journal article" date="2016" name="Nature">
        <title>The genome of the seagrass Zostera marina reveals angiosperm adaptation to the sea.</title>
        <authorList>
            <person name="Olsen J.L."/>
            <person name="Rouze P."/>
            <person name="Verhelst B."/>
            <person name="Lin Y.-C."/>
            <person name="Bayer T."/>
            <person name="Collen J."/>
            <person name="Dattolo E."/>
            <person name="De Paoli E."/>
            <person name="Dittami S."/>
            <person name="Maumus F."/>
            <person name="Michel G."/>
            <person name="Kersting A."/>
            <person name="Lauritano C."/>
            <person name="Lohaus R."/>
            <person name="Toepel M."/>
            <person name="Tonon T."/>
            <person name="Vanneste K."/>
            <person name="Amirebrahimi M."/>
            <person name="Brakel J."/>
            <person name="Bostroem C."/>
            <person name="Chovatia M."/>
            <person name="Grimwood J."/>
            <person name="Jenkins J.W."/>
            <person name="Jueterbock A."/>
            <person name="Mraz A."/>
            <person name="Stam W.T."/>
            <person name="Tice H."/>
            <person name="Bornberg-Bauer E."/>
            <person name="Green P.J."/>
            <person name="Pearson G.A."/>
            <person name="Procaccini G."/>
            <person name="Duarte C.M."/>
            <person name="Schmutz J."/>
            <person name="Reusch T.B.H."/>
            <person name="Van de Peer Y."/>
        </authorList>
    </citation>
    <scope>NUCLEOTIDE SEQUENCE [LARGE SCALE GENOMIC DNA]</scope>
    <source>
        <strain evidence="4">cv. Finnish</strain>
    </source>
</reference>
<keyword evidence="4" id="KW-1185">Reference proteome</keyword>
<evidence type="ECO:0000313" key="3">
    <source>
        <dbReference type="EMBL" id="KMZ75500.1"/>
    </source>
</evidence>
<gene>
    <name evidence="3" type="ORF">ZOSMA_114G00980</name>
</gene>